<evidence type="ECO:0000313" key="1">
    <source>
        <dbReference type="EMBL" id="MFC6886434.1"/>
    </source>
</evidence>
<comment type="caution">
    <text evidence="1">The sequence shown here is derived from an EMBL/GenBank/DDBJ whole genome shotgun (WGS) entry which is preliminary data.</text>
</comment>
<reference evidence="2" key="1">
    <citation type="journal article" date="2019" name="Int. J. Syst. Evol. Microbiol.">
        <title>The Global Catalogue of Microorganisms (GCM) 10K type strain sequencing project: providing services to taxonomists for standard genome sequencing and annotation.</title>
        <authorList>
            <consortium name="The Broad Institute Genomics Platform"/>
            <consortium name="The Broad Institute Genome Sequencing Center for Infectious Disease"/>
            <person name="Wu L."/>
            <person name="Ma J."/>
        </authorList>
    </citation>
    <scope>NUCLEOTIDE SEQUENCE [LARGE SCALE GENOMIC DNA]</scope>
    <source>
        <strain evidence="2">JCM 3369</strain>
    </source>
</reference>
<gene>
    <name evidence="1" type="ORF">ACFQKB_42205</name>
</gene>
<protein>
    <submittedName>
        <fullName evidence="1">Uncharacterized protein</fullName>
    </submittedName>
</protein>
<dbReference type="RefSeq" id="WP_160825182.1">
    <property type="nucleotide sequence ID" value="NZ_JBHSXE010000001.1"/>
</dbReference>
<organism evidence="1 2">
    <name type="scientific">Actinomadura yumaensis</name>
    <dbReference type="NCBI Taxonomy" id="111807"/>
    <lineage>
        <taxon>Bacteria</taxon>
        <taxon>Bacillati</taxon>
        <taxon>Actinomycetota</taxon>
        <taxon>Actinomycetes</taxon>
        <taxon>Streptosporangiales</taxon>
        <taxon>Thermomonosporaceae</taxon>
        <taxon>Actinomadura</taxon>
    </lineage>
</organism>
<dbReference type="EMBL" id="JBHSXS010000053">
    <property type="protein sequence ID" value="MFC6886434.1"/>
    <property type="molecule type" value="Genomic_DNA"/>
</dbReference>
<sequence>MVSPSPDGEADGVERVTRVGAWDVAMRWPSLANEGPTEIRISPAPGIDPRRLARGITTGVLRAIPLSEVAGEVRGLWRSAQEGKPDAERVRHSLERMARLVREAMQVDPRPGRRGRPDEFYVAVAVIYARYVDLRDPKPVRRVAELCGENWRTVANWVRLARQRGLLTENAGAEADGELTARAAAVLAAMAT</sequence>
<keyword evidence="2" id="KW-1185">Reference proteome</keyword>
<name>A0ABW2D0Q9_9ACTN</name>
<accession>A0ABW2D0Q9</accession>
<evidence type="ECO:0000313" key="2">
    <source>
        <dbReference type="Proteomes" id="UP001596380"/>
    </source>
</evidence>
<dbReference type="Proteomes" id="UP001596380">
    <property type="component" value="Unassembled WGS sequence"/>
</dbReference>
<proteinExistence type="predicted"/>